<feature type="transmembrane region" description="Helical" evidence="2">
    <location>
        <begin position="175"/>
        <end position="193"/>
    </location>
</feature>
<feature type="transmembrane region" description="Helical" evidence="2">
    <location>
        <begin position="239"/>
        <end position="261"/>
    </location>
</feature>
<dbReference type="InterPro" id="IPR021878">
    <property type="entry name" value="TgpA_N"/>
</dbReference>
<keyword evidence="2" id="KW-0472">Membrane</keyword>
<feature type="compositionally biased region" description="Basic and acidic residues" evidence="1">
    <location>
        <begin position="571"/>
        <end position="582"/>
    </location>
</feature>
<dbReference type="SMART" id="SM00460">
    <property type="entry name" value="TGc"/>
    <property type="match status" value="1"/>
</dbReference>
<evidence type="ECO:0000256" key="1">
    <source>
        <dbReference type="SAM" id="MobiDB-lite"/>
    </source>
</evidence>
<keyword evidence="2" id="KW-0812">Transmembrane</keyword>
<protein>
    <submittedName>
        <fullName evidence="4">Transglutaminase-like superfamily protein</fullName>
    </submittedName>
</protein>
<organism evidence="4 5">
    <name type="scientific">Agromyces flavus</name>
    <dbReference type="NCBI Taxonomy" id="589382"/>
    <lineage>
        <taxon>Bacteria</taxon>
        <taxon>Bacillati</taxon>
        <taxon>Actinomycetota</taxon>
        <taxon>Actinomycetes</taxon>
        <taxon>Micrococcales</taxon>
        <taxon>Microbacteriaceae</taxon>
        <taxon>Agromyces</taxon>
    </lineage>
</organism>
<feature type="transmembrane region" description="Helical" evidence="2">
    <location>
        <begin position="621"/>
        <end position="654"/>
    </location>
</feature>
<reference evidence="5" key="1">
    <citation type="submission" date="2016-10" db="EMBL/GenBank/DDBJ databases">
        <authorList>
            <person name="Varghese N."/>
            <person name="Submissions S."/>
        </authorList>
    </citation>
    <scope>NUCLEOTIDE SEQUENCE [LARGE SCALE GENOMIC DNA]</scope>
    <source>
        <strain evidence="5">CPCC 202695</strain>
    </source>
</reference>
<name>A0A1H1TVF7_9MICO</name>
<feature type="transmembrane region" description="Helical" evidence="2">
    <location>
        <begin position="149"/>
        <end position="168"/>
    </location>
</feature>
<feature type="region of interest" description="Disordered" evidence="1">
    <location>
        <begin position="799"/>
        <end position="899"/>
    </location>
</feature>
<evidence type="ECO:0000313" key="4">
    <source>
        <dbReference type="EMBL" id="SDS64188.1"/>
    </source>
</evidence>
<gene>
    <name evidence="4" type="ORF">SAMN04489721_1656</name>
</gene>
<dbReference type="InterPro" id="IPR002931">
    <property type="entry name" value="Transglutaminase-like"/>
</dbReference>
<dbReference type="PANTHER" id="PTHR42736:SF1">
    <property type="entry name" value="PROTEIN-GLUTAMINE GAMMA-GLUTAMYLTRANSFERASE"/>
    <property type="match status" value="1"/>
</dbReference>
<dbReference type="STRING" id="589382.SAMN04489721_1656"/>
<dbReference type="InterPro" id="IPR052901">
    <property type="entry name" value="Bact_TGase-like"/>
</dbReference>
<dbReference type="SUPFAM" id="SSF54001">
    <property type="entry name" value="Cysteine proteinases"/>
    <property type="match status" value="1"/>
</dbReference>
<proteinExistence type="predicted"/>
<keyword evidence="2" id="KW-1133">Transmembrane helix</keyword>
<feature type="domain" description="Transglutaminase-like" evidence="3">
    <location>
        <begin position="499"/>
        <end position="571"/>
    </location>
</feature>
<feature type="transmembrane region" description="Helical" evidence="2">
    <location>
        <begin position="32"/>
        <end position="55"/>
    </location>
</feature>
<dbReference type="AlphaFoldDB" id="A0A1H1TVF7"/>
<dbReference type="Gene3D" id="3.10.620.30">
    <property type="match status" value="1"/>
</dbReference>
<dbReference type="RefSeq" id="WP_092670862.1">
    <property type="nucleotide sequence ID" value="NZ_LT629755.1"/>
</dbReference>
<dbReference type="Proteomes" id="UP000199482">
    <property type="component" value="Chromosome I"/>
</dbReference>
<dbReference type="EMBL" id="LT629755">
    <property type="protein sequence ID" value="SDS64188.1"/>
    <property type="molecule type" value="Genomic_DNA"/>
</dbReference>
<dbReference type="Pfam" id="PF11992">
    <property type="entry name" value="TgpA_N"/>
    <property type="match status" value="1"/>
</dbReference>
<feature type="transmembrane region" description="Helical" evidence="2">
    <location>
        <begin position="199"/>
        <end position="218"/>
    </location>
</feature>
<dbReference type="Pfam" id="PF01841">
    <property type="entry name" value="Transglut_core"/>
    <property type="match status" value="1"/>
</dbReference>
<dbReference type="InterPro" id="IPR038765">
    <property type="entry name" value="Papain-like_cys_pep_sf"/>
</dbReference>
<sequence>MTVSSDERFGGPAPTARLLRRRPRGLDGRNPLSVALSVVLVAAMVLAAMIPWWPVYEHPQFIAAAVGSVLAGCVVGLLGAIFAWPSWVVACSVAASFLVLGVPLAVPTQTYLGVLPTAEGLVDLVTATALSWKQLVTITVPVGTYQALLVPPFLLGLVASVLATTIALRTRRPATAAIPPAVVFVAGIALGVVHDDLAVEAGLAFLLTTVAWLVRIAIGERRKAMLDRPVDAVLIDARRIASAAVLTAVAVVGATAAAFVVPPGPRDVVRAELQPPFEPDKYVSPLAGFRAAYAPDVASEQMLAVTGLPEGAGIRIATLDTYDGVVYSVGGGSSASGQFVRLPYRLDQSTAPGEPVRIDVDVLGYDDVWVPGIGQLEEIRFTPRSLGEEFHYNDVTGTGGLPDGLHEGDGFEAESMAAPVGQDLSRLSPGGAVLPEAPELPDELSRLLDDWAPASASQGERLAAVIEGFHREGYVSHGLDEDEPSRSGHALDRLAELATAKPMIGDGEQYAVAAALMARSIGFPARVVVGYLPPRDAEAGEKTHVFRSDDLQAWIEVQSVEGAWIQVDPNPEPRDIPERQPDEPTIVSRPQSALPPPDDPTPVDDLAAEPDPGRDDPDDTAGWLVALLGVLRVAGIVLAVMALLAAPFAAIIAAKARRRRLRRRAATSVERIEGGWEEFTDTAADYGYPIGPTATRAEQAATVGGLGPLVLAAVVDRAVYAPGGPGDGDDDRVWTAVEELQRRLAEPRSRRERMRAAISLGSLGGTLARGREPGRELQDLRGAAARGRHVLRRMRQLHLGDAGVAPSPRPATRRHVRAASLGERRDQRAAPGPPARRGSGGAGEPRRTDAAGASGRRGVHRPLARRTPGGRVRAHLHDGRGGHRLGRRTDRATPDAATR</sequence>
<feature type="transmembrane region" description="Helical" evidence="2">
    <location>
        <begin position="61"/>
        <end position="80"/>
    </location>
</feature>
<evidence type="ECO:0000313" key="5">
    <source>
        <dbReference type="Proteomes" id="UP000199482"/>
    </source>
</evidence>
<feature type="compositionally biased region" description="Basic and acidic residues" evidence="1">
    <location>
        <begin position="875"/>
        <end position="899"/>
    </location>
</feature>
<feature type="transmembrane region" description="Helical" evidence="2">
    <location>
        <begin position="87"/>
        <end position="106"/>
    </location>
</feature>
<dbReference type="PANTHER" id="PTHR42736">
    <property type="entry name" value="PROTEIN-GLUTAMINE GAMMA-GLUTAMYLTRANSFERASE"/>
    <property type="match status" value="1"/>
</dbReference>
<evidence type="ECO:0000259" key="3">
    <source>
        <dbReference type="SMART" id="SM00460"/>
    </source>
</evidence>
<accession>A0A1H1TVF7</accession>
<feature type="region of interest" description="Disordered" evidence="1">
    <location>
        <begin position="566"/>
        <end position="618"/>
    </location>
</feature>
<evidence type="ECO:0000256" key="2">
    <source>
        <dbReference type="SAM" id="Phobius"/>
    </source>
</evidence>